<proteinExistence type="predicted"/>
<dbReference type="EMBL" id="CAJNYD010000066">
    <property type="protein sequence ID" value="CAF3206139.1"/>
    <property type="molecule type" value="Genomic_DNA"/>
</dbReference>
<feature type="compositionally biased region" description="Basic and acidic residues" evidence="1">
    <location>
        <begin position="255"/>
        <end position="270"/>
    </location>
</feature>
<gene>
    <name evidence="2" type="ORF">LUA448_LOCUS2520</name>
</gene>
<feature type="region of interest" description="Disordered" evidence="1">
    <location>
        <begin position="69"/>
        <end position="115"/>
    </location>
</feature>
<feature type="compositionally biased region" description="Polar residues" evidence="1">
    <location>
        <begin position="271"/>
        <end position="283"/>
    </location>
</feature>
<reference evidence="2" key="1">
    <citation type="submission" date="2021-02" db="EMBL/GenBank/DDBJ databases">
        <authorList>
            <person name="Nowell W R."/>
        </authorList>
    </citation>
    <scope>NUCLEOTIDE SEQUENCE</scope>
</reference>
<sequence>MKTQKDSQSTFEIISNVNNRNNNNSNNYYHRNDIVLNQNCQKRFQQRYKRANINNGYPRNQYLYEKTKFVRSPKTTRSTSRQRQPQQRQRRRSGSSQLQLNDFMPPQLRDASPANMPNLSVNFNLTTSNITATNTSSNIPVGALPQRSIFATQAIRTTNDTTQRFNVYDDSNENVNAQQPKQKKKNNQSEHQTTTTTTASYRRRQRRNRQQQYHNTNDRNGQNFNRFAALKQNDASTDIESNYDEGDDETIDSSSRIEDNMVDYSEKEQINKTNVKNGQNKND</sequence>
<feature type="region of interest" description="Disordered" evidence="1">
    <location>
        <begin position="236"/>
        <end position="283"/>
    </location>
</feature>
<name>A0A817QKR4_9BILA</name>
<dbReference type="AlphaFoldDB" id="A0A817QKR4"/>
<evidence type="ECO:0000313" key="2">
    <source>
        <dbReference type="EMBL" id="CAF3206139.1"/>
    </source>
</evidence>
<accession>A0A817QKR4</accession>
<evidence type="ECO:0000313" key="3">
    <source>
        <dbReference type="Proteomes" id="UP000663833"/>
    </source>
</evidence>
<organism evidence="2 3">
    <name type="scientific">Rotaria socialis</name>
    <dbReference type="NCBI Taxonomy" id="392032"/>
    <lineage>
        <taxon>Eukaryota</taxon>
        <taxon>Metazoa</taxon>
        <taxon>Spiralia</taxon>
        <taxon>Gnathifera</taxon>
        <taxon>Rotifera</taxon>
        <taxon>Eurotatoria</taxon>
        <taxon>Bdelloidea</taxon>
        <taxon>Philodinida</taxon>
        <taxon>Philodinidae</taxon>
        <taxon>Rotaria</taxon>
    </lineage>
</organism>
<evidence type="ECO:0000256" key="1">
    <source>
        <dbReference type="SAM" id="MobiDB-lite"/>
    </source>
</evidence>
<comment type="caution">
    <text evidence="2">The sequence shown here is derived from an EMBL/GenBank/DDBJ whole genome shotgun (WGS) entry which is preliminary data.</text>
</comment>
<feature type="region of interest" description="Disordered" evidence="1">
    <location>
        <begin position="174"/>
        <end position="224"/>
    </location>
</feature>
<feature type="compositionally biased region" description="Acidic residues" evidence="1">
    <location>
        <begin position="241"/>
        <end position="251"/>
    </location>
</feature>
<protein>
    <submittedName>
        <fullName evidence="2">Uncharacterized protein</fullName>
    </submittedName>
</protein>
<feature type="compositionally biased region" description="Low complexity" evidence="1">
    <location>
        <begin position="189"/>
        <end position="200"/>
    </location>
</feature>
<feature type="compositionally biased region" description="Low complexity" evidence="1">
    <location>
        <begin position="72"/>
        <end position="87"/>
    </location>
</feature>
<dbReference type="Proteomes" id="UP000663833">
    <property type="component" value="Unassembled WGS sequence"/>
</dbReference>